<name>A0A3N0YX49_ANAGA</name>
<keyword evidence="2" id="KW-1185">Reference proteome</keyword>
<evidence type="ECO:0000313" key="1">
    <source>
        <dbReference type="EMBL" id="ROL50895.1"/>
    </source>
</evidence>
<sequence>MEQADQAVDQTVQNIEKDVKDNADETVYLDFDVDTEVDDLYMASDPDDDDFCSDNPEEEPHYDAKRKLAEWASNPNISHSALSELLTIILELGLDLPKDLRTLLSTVKECDVKDPGPVGGGASSTQIPSPRPLRVLGAQGQFSKELFISQPTYLVPGDYSQFDLHEGRSLARAIPGHSAAHENFHARILSAAQNISEDARSHGLSITSHAVGPASYAPTTVAWSLLTQGESGVRCNPGSLDEPLLYS</sequence>
<accession>A0A3N0YX49</accession>
<proteinExistence type="predicted"/>
<evidence type="ECO:0000313" key="2">
    <source>
        <dbReference type="Proteomes" id="UP000281406"/>
    </source>
</evidence>
<dbReference type="EMBL" id="RJVU01019282">
    <property type="protein sequence ID" value="ROL50895.1"/>
    <property type="molecule type" value="Genomic_DNA"/>
</dbReference>
<dbReference type="Proteomes" id="UP000281406">
    <property type="component" value="Unassembled WGS sequence"/>
</dbReference>
<comment type="caution">
    <text evidence="1">The sequence shown here is derived from an EMBL/GenBank/DDBJ whole genome shotgun (WGS) entry which is preliminary data.</text>
</comment>
<dbReference type="AlphaFoldDB" id="A0A3N0YX49"/>
<protein>
    <submittedName>
        <fullName evidence="1">Uncharacterized protein</fullName>
    </submittedName>
</protein>
<reference evidence="1 2" key="1">
    <citation type="submission" date="2018-10" db="EMBL/GenBank/DDBJ databases">
        <title>Genome assembly for a Yunnan-Guizhou Plateau 3E fish, Anabarilius grahami (Regan), and its evolutionary and genetic applications.</title>
        <authorList>
            <person name="Jiang W."/>
        </authorList>
    </citation>
    <scope>NUCLEOTIDE SEQUENCE [LARGE SCALE GENOMIC DNA]</scope>
    <source>
        <strain evidence="1">AG-KIZ</strain>
        <tissue evidence="1">Muscle</tissue>
    </source>
</reference>
<gene>
    <name evidence="1" type="ORF">DPX16_3529</name>
</gene>
<organism evidence="1 2">
    <name type="scientific">Anabarilius grahami</name>
    <name type="common">Kanglang fish</name>
    <name type="synonym">Barilius grahami</name>
    <dbReference type="NCBI Taxonomy" id="495550"/>
    <lineage>
        <taxon>Eukaryota</taxon>
        <taxon>Metazoa</taxon>
        <taxon>Chordata</taxon>
        <taxon>Craniata</taxon>
        <taxon>Vertebrata</taxon>
        <taxon>Euteleostomi</taxon>
        <taxon>Actinopterygii</taxon>
        <taxon>Neopterygii</taxon>
        <taxon>Teleostei</taxon>
        <taxon>Ostariophysi</taxon>
        <taxon>Cypriniformes</taxon>
        <taxon>Xenocyprididae</taxon>
        <taxon>Xenocypridinae</taxon>
        <taxon>Xenocypridinae incertae sedis</taxon>
        <taxon>Anabarilius</taxon>
    </lineage>
</organism>